<keyword evidence="2" id="KW-0378">Hydrolase</keyword>
<comment type="caution">
    <text evidence="2">The sequence shown here is derived from an EMBL/GenBank/DDBJ whole genome shotgun (WGS) entry which is preliminary data.</text>
</comment>
<protein>
    <submittedName>
        <fullName evidence="2">Alpha/beta hydrolase fold protein</fullName>
    </submittedName>
</protein>
<organism evidence="2 3">
    <name type="scientific">Planctomyces bekefii</name>
    <dbReference type="NCBI Taxonomy" id="1653850"/>
    <lineage>
        <taxon>Bacteria</taxon>
        <taxon>Pseudomonadati</taxon>
        <taxon>Planctomycetota</taxon>
        <taxon>Planctomycetia</taxon>
        <taxon>Planctomycetales</taxon>
        <taxon>Planctomycetaceae</taxon>
        <taxon>Planctomyces</taxon>
    </lineage>
</organism>
<dbReference type="Pfam" id="PF12697">
    <property type="entry name" value="Abhydrolase_6"/>
    <property type="match status" value="1"/>
</dbReference>
<proteinExistence type="predicted"/>
<dbReference type="SUPFAM" id="SSF53474">
    <property type="entry name" value="alpha/beta-Hydrolases"/>
    <property type="match status" value="1"/>
</dbReference>
<dbReference type="InterPro" id="IPR000073">
    <property type="entry name" value="AB_hydrolase_1"/>
</dbReference>
<gene>
    <name evidence="2" type="ORF">E3A20_05460</name>
</gene>
<dbReference type="Gene3D" id="3.40.50.1820">
    <property type="entry name" value="alpha/beta hydrolase"/>
    <property type="match status" value="1"/>
</dbReference>
<dbReference type="AlphaFoldDB" id="A0A5C6MAI8"/>
<evidence type="ECO:0000313" key="3">
    <source>
        <dbReference type="Proteomes" id="UP000321083"/>
    </source>
</evidence>
<reference evidence="2 3" key="1">
    <citation type="submission" date="2019-08" db="EMBL/GenBank/DDBJ databases">
        <title>100 year-old enigma solved: identification of Planctomyces bekefii, the type genus and species of the phylum Planctomycetes.</title>
        <authorList>
            <person name="Svetlana D.N."/>
            <person name="Overmann J."/>
        </authorList>
    </citation>
    <scope>NUCLEOTIDE SEQUENCE [LARGE SCALE GENOMIC DNA]</scope>
    <source>
        <strain evidence="2">Phe10_nw2017</strain>
    </source>
</reference>
<evidence type="ECO:0000313" key="2">
    <source>
        <dbReference type="EMBL" id="TWW11135.1"/>
    </source>
</evidence>
<accession>A0A5C6MAI8</accession>
<keyword evidence="3" id="KW-1185">Reference proteome</keyword>
<dbReference type="GO" id="GO:0016787">
    <property type="term" value="F:hydrolase activity"/>
    <property type="evidence" value="ECO:0007669"/>
    <property type="project" value="UniProtKB-KW"/>
</dbReference>
<sequence length="248" mass="27602">MEKRGVLIPGLSMAASELEQFSDFLALENPEVGTGQMLPVDAYSLLDLAKIHAEKIAAAFDGSRFEESQPLLVVGISMGGMIASHLATDLRQHLPKHCRFAFLVTSANIREHPAIPERLLTEWSRMKGEQLDAVRPAFAPLFSPDFLKDHPERFDAYCEYRIRRGNRQTAKSFYRQVQAIQRFDGAKTFAALRPNESLFISGSDDQLFGPPHAKILGQLAPAAEHRIVAGLGHMIHLERPDLLQAASF</sequence>
<dbReference type="EMBL" id="SRHE01000068">
    <property type="protein sequence ID" value="TWW11135.1"/>
    <property type="molecule type" value="Genomic_DNA"/>
</dbReference>
<dbReference type="Proteomes" id="UP000321083">
    <property type="component" value="Unassembled WGS sequence"/>
</dbReference>
<name>A0A5C6MAI8_9PLAN</name>
<feature type="domain" description="AB hydrolase-1" evidence="1">
    <location>
        <begin position="6"/>
        <end position="243"/>
    </location>
</feature>
<evidence type="ECO:0000259" key="1">
    <source>
        <dbReference type="Pfam" id="PF12697"/>
    </source>
</evidence>
<reference evidence="2 3" key="2">
    <citation type="submission" date="2019-08" db="EMBL/GenBank/DDBJ databases">
        <authorList>
            <person name="Henke P."/>
        </authorList>
    </citation>
    <scope>NUCLEOTIDE SEQUENCE [LARGE SCALE GENOMIC DNA]</scope>
    <source>
        <strain evidence="2">Phe10_nw2017</strain>
    </source>
</reference>
<dbReference type="InterPro" id="IPR029058">
    <property type="entry name" value="AB_hydrolase_fold"/>
</dbReference>